<feature type="transmembrane region" description="Helical" evidence="6">
    <location>
        <begin position="266"/>
        <end position="284"/>
    </location>
</feature>
<reference evidence="7" key="1">
    <citation type="submission" date="2022-04" db="EMBL/GenBank/DDBJ databases">
        <title>Halocatena sp. nov., isolated from a salt lake.</title>
        <authorList>
            <person name="Cui H.-L."/>
        </authorList>
    </citation>
    <scope>NUCLEOTIDE SEQUENCE</scope>
    <source>
        <strain evidence="7">AD-1</strain>
    </source>
</reference>
<dbReference type="Proteomes" id="UP000831768">
    <property type="component" value="Chromosome"/>
</dbReference>
<dbReference type="InterPro" id="IPR002794">
    <property type="entry name" value="DUF92_TMEM19"/>
</dbReference>
<proteinExistence type="inferred from homology"/>
<sequence>MASTVRRAVGFAFVGSFALLVPVFVGWGELQTIVGTIPVGSVLDPAQATTILVSVPFLAVTALSLITTRGRLFDLFAFPADHEEGRLYGLASFCFVTAGLTMFALQFDLSLPAFVASVFLLVYGNLAEKVAHQFTKDPFVLTTIFAGTAFCMAVTGQVLTSSILGTPLSLSLAVFLGASGSLLAALLRSMLFDRDDPIVLLAVAFALWLFADLPLSLNGIHVVGALCLTLVFGYLSYALETASVTGMLSGVLLALLTVVLGDYGWFAVLISFFVVGGLATKFRYETKRHRGLAQENEGARGSGNVLANSAVALIAVIGAAAHTTFGVSESVFLFAFTGAIAAAMSDTLSSEIGGLFGPPRLITTMRPVQPGTNGGVTWQGVVAGIGGAAVVAMIAVIFFDLTALGAGIVVLAGVVGMTVDSLLGATVEGPLLDNMAVNFLATLSAAIAAVGMSLVTGVVVL</sequence>
<evidence type="ECO:0000256" key="1">
    <source>
        <dbReference type="ARBA" id="ARBA00004141"/>
    </source>
</evidence>
<evidence type="ECO:0000313" key="8">
    <source>
        <dbReference type="Proteomes" id="UP000831768"/>
    </source>
</evidence>
<feature type="transmembrane region" description="Helical" evidence="6">
    <location>
        <begin position="139"/>
        <end position="159"/>
    </location>
</feature>
<evidence type="ECO:0000256" key="4">
    <source>
        <dbReference type="ARBA" id="ARBA00022989"/>
    </source>
</evidence>
<feature type="transmembrane region" description="Helical" evidence="6">
    <location>
        <begin position="220"/>
        <end position="237"/>
    </location>
</feature>
<protein>
    <submittedName>
        <fullName evidence="7">DUF92 domain-containing protein</fullName>
    </submittedName>
</protein>
<name>A0A8U0A4J7_9EURY</name>
<feature type="transmembrane region" description="Helical" evidence="6">
    <location>
        <begin position="87"/>
        <end position="105"/>
    </location>
</feature>
<dbReference type="AlphaFoldDB" id="A0A8U0A4J7"/>
<keyword evidence="3 6" id="KW-0812">Transmembrane</keyword>
<evidence type="ECO:0000256" key="2">
    <source>
        <dbReference type="ARBA" id="ARBA00009012"/>
    </source>
</evidence>
<organism evidence="7 8">
    <name type="scientific">Halocatena salina</name>
    <dbReference type="NCBI Taxonomy" id="2934340"/>
    <lineage>
        <taxon>Archaea</taxon>
        <taxon>Methanobacteriati</taxon>
        <taxon>Methanobacteriota</taxon>
        <taxon>Stenosarchaea group</taxon>
        <taxon>Halobacteria</taxon>
        <taxon>Halobacteriales</taxon>
        <taxon>Natronomonadaceae</taxon>
        <taxon>Halocatena</taxon>
    </lineage>
</organism>
<evidence type="ECO:0000256" key="5">
    <source>
        <dbReference type="ARBA" id="ARBA00023136"/>
    </source>
</evidence>
<comment type="subcellular location">
    <subcellularLocation>
        <location evidence="1">Membrane</location>
        <topology evidence="1">Multi-pass membrane protein</topology>
    </subcellularLocation>
</comment>
<feature type="transmembrane region" description="Helical" evidence="6">
    <location>
        <begin position="404"/>
        <end position="425"/>
    </location>
</feature>
<evidence type="ECO:0000256" key="6">
    <source>
        <dbReference type="SAM" id="Phobius"/>
    </source>
</evidence>
<feature type="transmembrane region" description="Helical" evidence="6">
    <location>
        <begin position="437"/>
        <end position="460"/>
    </location>
</feature>
<accession>A0A8U0A4J7</accession>
<dbReference type="Pfam" id="PF01940">
    <property type="entry name" value="DUF92"/>
    <property type="match status" value="1"/>
</dbReference>
<feature type="transmembrane region" description="Helical" evidence="6">
    <location>
        <begin position="165"/>
        <end position="186"/>
    </location>
</feature>
<dbReference type="RefSeq" id="WP_247994795.1">
    <property type="nucleotide sequence ID" value="NZ_CP096019.1"/>
</dbReference>
<feature type="transmembrane region" description="Helical" evidence="6">
    <location>
        <begin position="47"/>
        <end position="66"/>
    </location>
</feature>
<dbReference type="GeneID" id="71926836"/>
<gene>
    <name evidence="7" type="ORF">MW046_02275</name>
</gene>
<keyword evidence="8" id="KW-1185">Reference proteome</keyword>
<feature type="transmembrane region" description="Helical" evidence="6">
    <location>
        <begin position="376"/>
        <end position="398"/>
    </location>
</feature>
<dbReference type="EMBL" id="CP096019">
    <property type="protein sequence ID" value="UPM44141.1"/>
    <property type="molecule type" value="Genomic_DNA"/>
</dbReference>
<feature type="transmembrane region" description="Helical" evidence="6">
    <location>
        <begin position="7"/>
        <end position="27"/>
    </location>
</feature>
<comment type="similarity">
    <text evidence="2">Belongs to the TMEM19 family.</text>
</comment>
<evidence type="ECO:0000313" key="7">
    <source>
        <dbReference type="EMBL" id="UPM44141.1"/>
    </source>
</evidence>
<evidence type="ECO:0000256" key="3">
    <source>
        <dbReference type="ARBA" id="ARBA00022692"/>
    </source>
</evidence>
<dbReference type="KEGG" id="haad:MW046_02275"/>
<dbReference type="PANTHER" id="PTHR13353:SF5">
    <property type="entry name" value="TRANSMEMBRANE PROTEIN 19"/>
    <property type="match status" value="1"/>
</dbReference>
<feature type="transmembrane region" description="Helical" evidence="6">
    <location>
        <begin position="198"/>
        <end position="214"/>
    </location>
</feature>
<keyword evidence="4 6" id="KW-1133">Transmembrane helix</keyword>
<feature type="transmembrane region" description="Helical" evidence="6">
    <location>
        <begin position="305"/>
        <end position="325"/>
    </location>
</feature>
<feature type="transmembrane region" description="Helical" evidence="6">
    <location>
        <begin position="244"/>
        <end position="260"/>
    </location>
</feature>
<keyword evidence="5 6" id="KW-0472">Membrane</keyword>
<dbReference type="PANTHER" id="PTHR13353">
    <property type="entry name" value="TRANSMEMBRANE PROTEIN 19"/>
    <property type="match status" value="1"/>
</dbReference>
<dbReference type="GO" id="GO:0016020">
    <property type="term" value="C:membrane"/>
    <property type="evidence" value="ECO:0007669"/>
    <property type="project" value="UniProtKB-SubCell"/>
</dbReference>
<feature type="transmembrane region" description="Helical" evidence="6">
    <location>
        <begin position="111"/>
        <end position="127"/>
    </location>
</feature>